<evidence type="ECO:0000256" key="1">
    <source>
        <dbReference type="ARBA" id="ARBA00004571"/>
    </source>
</evidence>
<evidence type="ECO:0000256" key="3">
    <source>
        <dbReference type="ARBA" id="ARBA00022452"/>
    </source>
</evidence>
<dbReference type="SUPFAM" id="SSF56935">
    <property type="entry name" value="Porins"/>
    <property type="match status" value="1"/>
</dbReference>
<evidence type="ECO:0000313" key="15">
    <source>
        <dbReference type="EMBL" id="ATA85999.1"/>
    </source>
</evidence>
<evidence type="ECO:0000256" key="10">
    <source>
        <dbReference type="PROSITE-ProRule" id="PRU01360"/>
    </source>
</evidence>
<dbReference type="PROSITE" id="PS52016">
    <property type="entry name" value="TONB_DEPENDENT_REC_3"/>
    <property type="match status" value="1"/>
</dbReference>
<feature type="domain" description="TonB-dependent receptor plug" evidence="14">
    <location>
        <begin position="119"/>
        <end position="223"/>
    </location>
</feature>
<dbReference type="InterPro" id="IPR000531">
    <property type="entry name" value="Beta-barrel_TonB"/>
</dbReference>
<dbReference type="Gene3D" id="2.170.130.10">
    <property type="entry name" value="TonB-dependent receptor, plug domain"/>
    <property type="match status" value="1"/>
</dbReference>
<evidence type="ECO:0000256" key="11">
    <source>
        <dbReference type="RuleBase" id="RU003357"/>
    </source>
</evidence>
<keyword evidence="4 10" id="KW-0812">Transmembrane</keyword>
<protein>
    <submittedName>
        <fullName evidence="15">TonB-dependent receptor</fullName>
    </submittedName>
</protein>
<sequence length="775" mass="87942">MLFKKIFYLFLLFSPTLIAQNKGVLSGKVLDKSTGEPLINAEIIIKDLNKGTTTDDKGFYQIHNLPLGSYTVSFYYLGYQSVSKRINITEQTHLSVSLKEEKQEIGEMVFTAKTIAHQKKEEAMPVTVIDLSNIRGTVSSVQDILIKTVGVTIRSSGGVGSSSRLSVRGLEGKRIGFFIDELPLSEQTDYIDINDIPVDMIDRIEIYKGVVPARFGGSSLGGAVNIVIREYPEKYADLSYGLESFNTHKLQAVFKRNLKEKGLTFGVGGSYTTADNNYTFESPYRKGLYITRNHDKYQKILVGGSFKAHKWWFDEVEVEPVVVKTYKEIQGIEYDIREAHSHSLMTGLATKLTKDHFLLDGLNFDMLNGLVLTQMNFIDKATRRYEWDGSSYPTPSRYGGEVGYNFPSDSDDRKFSFVNKTNLEYLINQNHSLNFNTVLSIAKGTPKDELKKQSLGKQVNFDSHMLSWVSGLTYDFRTSDDVFLNSLTARYYLYTMHTQRAPLFVPGQYNVDLNKSSFGISDALRYRFLPSFMGKLSVGHDVRIPTESELLGDGIAIVPSGDLLPERNTNINVGCLLDLIGKHPSNAQIELNLFYMHLKDMIRYTAGLIGAQYQNFGEMRTIGVEFEAKADILPSLYAYVNTTYQDLRDIRDYEPASTIPNPTKDKRMPNIPYLMGNIGLEFHRENLFGGNGQNTRLFLDYAFVEEYFYDFEMTQLDKRRIPRSTTFDLGFEHSFLNNKLFISGKIRNLTDQKVLTEFNRPLPGINGGIKLRVIF</sequence>
<dbReference type="GO" id="GO:0015344">
    <property type="term" value="F:siderophore uptake transmembrane transporter activity"/>
    <property type="evidence" value="ECO:0007669"/>
    <property type="project" value="TreeGrafter"/>
</dbReference>
<accession>A0A250FLG8</accession>
<evidence type="ECO:0000256" key="7">
    <source>
        <dbReference type="ARBA" id="ARBA00023136"/>
    </source>
</evidence>
<comment type="similarity">
    <text evidence="10 11">Belongs to the TonB-dependent receptor family.</text>
</comment>
<dbReference type="InterPro" id="IPR039426">
    <property type="entry name" value="TonB-dep_rcpt-like"/>
</dbReference>
<evidence type="ECO:0000256" key="8">
    <source>
        <dbReference type="ARBA" id="ARBA00023170"/>
    </source>
</evidence>
<evidence type="ECO:0000256" key="6">
    <source>
        <dbReference type="ARBA" id="ARBA00023077"/>
    </source>
</evidence>
<evidence type="ECO:0000256" key="12">
    <source>
        <dbReference type="SAM" id="SignalP"/>
    </source>
</evidence>
<dbReference type="GO" id="GO:0009279">
    <property type="term" value="C:cell outer membrane"/>
    <property type="evidence" value="ECO:0007669"/>
    <property type="project" value="UniProtKB-SubCell"/>
</dbReference>
<evidence type="ECO:0000259" key="14">
    <source>
        <dbReference type="Pfam" id="PF07715"/>
    </source>
</evidence>
<keyword evidence="7 10" id="KW-0472">Membrane</keyword>
<keyword evidence="9 10" id="KW-0998">Cell outer membrane</keyword>
<comment type="subcellular location">
    <subcellularLocation>
        <location evidence="1 10">Cell outer membrane</location>
        <topology evidence="1 10">Multi-pass membrane protein</topology>
    </subcellularLocation>
</comment>
<dbReference type="Pfam" id="PF07715">
    <property type="entry name" value="Plug"/>
    <property type="match status" value="1"/>
</dbReference>
<dbReference type="InterPro" id="IPR037066">
    <property type="entry name" value="Plug_dom_sf"/>
</dbReference>
<dbReference type="InterPro" id="IPR036942">
    <property type="entry name" value="Beta-barrel_TonB_sf"/>
</dbReference>
<evidence type="ECO:0000256" key="4">
    <source>
        <dbReference type="ARBA" id="ARBA00022692"/>
    </source>
</evidence>
<dbReference type="RefSeq" id="WP_095909445.1">
    <property type="nucleotide sequence ID" value="NZ_CP022386.1"/>
</dbReference>
<evidence type="ECO:0000256" key="5">
    <source>
        <dbReference type="ARBA" id="ARBA00022729"/>
    </source>
</evidence>
<evidence type="ECO:0000259" key="13">
    <source>
        <dbReference type="Pfam" id="PF00593"/>
    </source>
</evidence>
<proteinExistence type="inferred from homology"/>
<dbReference type="InterPro" id="IPR012910">
    <property type="entry name" value="Plug_dom"/>
</dbReference>
<dbReference type="Gene3D" id="2.40.170.20">
    <property type="entry name" value="TonB-dependent receptor, beta-barrel domain"/>
    <property type="match status" value="1"/>
</dbReference>
<keyword evidence="3 10" id="KW-1134">Transmembrane beta strand</keyword>
<dbReference type="Gene3D" id="2.60.40.1120">
    <property type="entry name" value="Carboxypeptidase-like, regulatory domain"/>
    <property type="match status" value="1"/>
</dbReference>
<dbReference type="GeneID" id="84807296"/>
<gene>
    <name evidence="15" type="ORF">CGC50_01795</name>
</gene>
<dbReference type="Proteomes" id="UP000217250">
    <property type="component" value="Chromosome"/>
</dbReference>
<keyword evidence="6 11" id="KW-0798">TonB box</keyword>
<evidence type="ECO:0000256" key="2">
    <source>
        <dbReference type="ARBA" id="ARBA00022448"/>
    </source>
</evidence>
<dbReference type="InterPro" id="IPR008969">
    <property type="entry name" value="CarboxyPept-like_regulatory"/>
</dbReference>
<feature type="signal peptide" evidence="12">
    <location>
        <begin position="1"/>
        <end position="19"/>
    </location>
</feature>
<dbReference type="Pfam" id="PF00593">
    <property type="entry name" value="TonB_dep_Rec_b-barrel"/>
    <property type="match status" value="1"/>
</dbReference>
<feature type="domain" description="TonB-dependent receptor-like beta-barrel" evidence="13">
    <location>
        <begin position="380"/>
        <end position="748"/>
    </location>
</feature>
<dbReference type="PANTHER" id="PTHR30069">
    <property type="entry name" value="TONB-DEPENDENT OUTER MEMBRANE RECEPTOR"/>
    <property type="match status" value="1"/>
</dbReference>
<dbReference type="AlphaFoldDB" id="A0A250FLG8"/>
<dbReference type="PANTHER" id="PTHR30069:SF29">
    <property type="entry name" value="HEMOGLOBIN AND HEMOGLOBIN-HAPTOGLOBIN-BINDING PROTEIN 1-RELATED"/>
    <property type="match status" value="1"/>
</dbReference>
<evidence type="ECO:0000256" key="9">
    <source>
        <dbReference type="ARBA" id="ARBA00023237"/>
    </source>
</evidence>
<name>A0A250FLG8_9FLAO</name>
<keyword evidence="5 12" id="KW-0732">Signal</keyword>
<dbReference type="OrthoDB" id="9812892at2"/>
<dbReference type="GO" id="GO:0044718">
    <property type="term" value="P:siderophore transmembrane transport"/>
    <property type="evidence" value="ECO:0007669"/>
    <property type="project" value="TreeGrafter"/>
</dbReference>
<dbReference type="SUPFAM" id="SSF49464">
    <property type="entry name" value="Carboxypeptidase regulatory domain-like"/>
    <property type="match status" value="1"/>
</dbReference>
<organism evidence="15 16">
    <name type="scientific">Capnocytophaga gingivalis</name>
    <dbReference type="NCBI Taxonomy" id="1017"/>
    <lineage>
        <taxon>Bacteria</taxon>
        <taxon>Pseudomonadati</taxon>
        <taxon>Bacteroidota</taxon>
        <taxon>Flavobacteriia</taxon>
        <taxon>Flavobacteriales</taxon>
        <taxon>Flavobacteriaceae</taxon>
        <taxon>Capnocytophaga</taxon>
    </lineage>
</organism>
<evidence type="ECO:0000313" key="16">
    <source>
        <dbReference type="Proteomes" id="UP000217250"/>
    </source>
</evidence>
<keyword evidence="8 15" id="KW-0675">Receptor</keyword>
<reference evidence="16" key="1">
    <citation type="submission" date="2017-06" db="EMBL/GenBank/DDBJ databases">
        <title>Capnocytophaga spp. assemblies.</title>
        <authorList>
            <person name="Gulvik C.A."/>
        </authorList>
    </citation>
    <scope>NUCLEOTIDE SEQUENCE [LARGE SCALE GENOMIC DNA]</scope>
    <source>
        <strain evidence="16">H1496</strain>
    </source>
</reference>
<dbReference type="KEGG" id="cgh:CGC50_01795"/>
<dbReference type="EMBL" id="CP022386">
    <property type="protein sequence ID" value="ATA85999.1"/>
    <property type="molecule type" value="Genomic_DNA"/>
</dbReference>
<dbReference type="Pfam" id="PF13715">
    <property type="entry name" value="CarbopepD_reg_2"/>
    <property type="match status" value="1"/>
</dbReference>
<keyword evidence="2 10" id="KW-0813">Transport</keyword>
<feature type="chain" id="PRO_5012264627" evidence="12">
    <location>
        <begin position="20"/>
        <end position="775"/>
    </location>
</feature>